<evidence type="ECO:0000313" key="3">
    <source>
        <dbReference type="Proteomes" id="UP000730862"/>
    </source>
</evidence>
<evidence type="ECO:0000313" key="2">
    <source>
        <dbReference type="EMBL" id="MBS5964405.1"/>
    </source>
</evidence>
<dbReference type="RefSeq" id="WP_158521241.1">
    <property type="nucleotide sequence ID" value="NZ_CAUPKI010000010.1"/>
</dbReference>
<protein>
    <submittedName>
        <fullName evidence="2">Uncharacterized protein</fullName>
    </submittedName>
</protein>
<dbReference type="EMBL" id="JAHAIK010000004">
    <property type="protein sequence ID" value="MBS5964405.1"/>
    <property type="molecule type" value="Genomic_DNA"/>
</dbReference>
<reference evidence="2" key="1">
    <citation type="submission" date="2021-02" db="EMBL/GenBank/DDBJ databases">
        <title>Infant gut strain persistence is associated with maternal origin, phylogeny, and functional potential including surface adhesion and iron acquisition.</title>
        <authorList>
            <person name="Lou Y.C."/>
        </authorList>
    </citation>
    <scope>NUCLEOTIDE SEQUENCE</scope>
    <source>
        <strain evidence="2">L3_058_000G1_dasL3_058_000G1_concoct_72</strain>
    </source>
</reference>
<gene>
    <name evidence="2" type="ORF">KIA07_01915</name>
</gene>
<dbReference type="Proteomes" id="UP000730862">
    <property type="component" value="Unassembled WGS sequence"/>
</dbReference>
<comment type="caution">
    <text evidence="2">The sequence shown here is derived from an EMBL/GenBank/DDBJ whole genome shotgun (WGS) entry which is preliminary data.</text>
</comment>
<evidence type="ECO:0000256" key="1">
    <source>
        <dbReference type="SAM" id="MobiDB-lite"/>
    </source>
</evidence>
<sequence length="52" mass="6025">MKETNHDKEGRKLTRLIKDNSESENKLAGHSHEKINSKENTKNELSNVHIKL</sequence>
<proteinExistence type="predicted"/>
<organism evidence="2 3">
    <name type="scientific">Finegoldia magna</name>
    <name type="common">Peptostreptococcus magnus</name>
    <dbReference type="NCBI Taxonomy" id="1260"/>
    <lineage>
        <taxon>Bacteria</taxon>
        <taxon>Bacillati</taxon>
        <taxon>Bacillota</taxon>
        <taxon>Tissierellia</taxon>
        <taxon>Tissierellales</taxon>
        <taxon>Peptoniphilaceae</taxon>
        <taxon>Finegoldia</taxon>
    </lineage>
</organism>
<feature type="compositionally biased region" description="Basic and acidic residues" evidence="1">
    <location>
        <begin position="1"/>
        <end position="42"/>
    </location>
</feature>
<feature type="region of interest" description="Disordered" evidence="1">
    <location>
        <begin position="1"/>
        <end position="52"/>
    </location>
</feature>
<dbReference type="AlphaFoldDB" id="A0A943LAU0"/>
<name>A0A943LAU0_FINMA</name>
<accession>A0A943LAU0</accession>